<keyword evidence="2" id="KW-1185">Reference proteome</keyword>
<comment type="caution">
    <text evidence="1">The sequence shown here is derived from an EMBL/GenBank/DDBJ whole genome shotgun (WGS) entry which is preliminary data.</text>
</comment>
<accession>A0AAW2EL05</accession>
<organism evidence="1 2">
    <name type="scientific">Cardiocondyla obscurior</name>
    <dbReference type="NCBI Taxonomy" id="286306"/>
    <lineage>
        <taxon>Eukaryota</taxon>
        <taxon>Metazoa</taxon>
        <taxon>Ecdysozoa</taxon>
        <taxon>Arthropoda</taxon>
        <taxon>Hexapoda</taxon>
        <taxon>Insecta</taxon>
        <taxon>Pterygota</taxon>
        <taxon>Neoptera</taxon>
        <taxon>Endopterygota</taxon>
        <taxon>Hymenoptera</taxon>
        <taxon>Apocrita</taxon>
        <taxon>Aculeata</taxon>
        <taxon>Formicoidea</taxon>
        <taxon>Formicidae</taxon>
        <taxon>Myrmicinae</taxon>
        <taxon>Cardiocondyla</taxon>
    </lineage>
</organism>
<dbReference type="InterPro" id="IPR023696">
    <property type="entry name" value="Ureohydrolase_dom_sf"/>
</dbReference>
<sequence>MNILTKIRTLSSKLGTRHYNGKVGIIGVPFDKGQEKEGVARGPEVIRAAKLIDELKILGKSIQ</sequence>
<dbReference type="Gene3D" id="3.40.800.10">
    <property type="entry name" value="Ureohydrolase domain"/>
    <property type="match status" value="1"/>
</dbReference>
<evidence type="ECO:0000313" key="2">
    <source>
        <dbReference type="Proteomes" id="UP001430953"/>
    </source>
</evidence>
<dbReference type="GO" id="GO:0046872">
    <property type="term" value="F:metal ion binding"/>
    <property type="evidence" value="ECO:0007669"/>
    <property type="project" value="InterPro"/>
</dbReference>
<dbReference type="EMBL" id="JADYXP020000022">
    <property type="protein sequence ID" value="KAL0102916.1"/>
    <property type="molecule type" value="Genomic_DNA"/>
</dbReference>
<dbReference type="AlphaFoldDB" id="A0AAW2EL05"/>
<evidence type="ECO:0000313" key="1">
    <source>
        <dbReference type="EMBL" id="KAL0102916.1"/>
    </source>
</evidence>
<dbReference type="SUPFAM" id="SSF52768">
    <property type="entry name" value="Arginase/deacetylase"/>
    <property type="match status" value="1"/>
</dbReference>
<dbReference type="InterPro" id="IPR006035">
    <property type="entry name" value="Ureohydrolase"/>
</dbReference>
<dbReference type="Pfam" id="PF00491">
    <property type="entry name" value="Arginase"/>
    <property type="match status" value="1"/>
</dbReference>
<evidence type="ECO:0008006" key="3">
    <source>
        <dbReference type="Google" id="ProtNLM"/>
    </source>
</evidence>
<name>A0AAW2EL05_9HYME</name>
<proteinExistence type="predicted"/>
<protein>
    <recommendedName>
        <fullName evidence="3">Arginase</fullName>
    </recommendedName>
</protein>
<dbReference type="Proteomes" id="UP001430953">
    <property type="component" value="Unassembled WGS sequence"/>
</dbReference>
<gene>
    <name evidence="1" type="ORF">PUN28_018305</name>
</gene>
<reference evidence="1 2" key="1">
    <citation type="submission" date="2023-03" db="EMBL/GenBank/DDBJ databases">
        <title>High recombination rates correlate with genetic variation in Cardiocondyla obscurior ants.</title>
        <authorList>
            <person name="Errbii M."/>
        </authorList>
    </citation>
    <scope>NUCLEOTIDE SEQUENCE [LARGE SCALE GENOMIC DNA]</scope>
    <source>
        <strain evidence="1">Alpha-2009</strain>
        <tissue evidence="1">Whole body</tissue>
    </source>
</reference>